<dbReference type="RefSeq" id="WP_191303856.1">
    <property type="nucleotide sequence ID" value="NZ_BNAR01000015.1"/>
</dbReference>
<keyword evidence="1" id="KW-0805">Transcription regulation</keyword>
<gene>
    <name evidence="6" type="ORF">GCM10017774_72190</name>
</gene>
<evidence type="ECO:0000313" key="6">
    <source>
        <dbReference type="EMBL" id="GHH55586.1"/>
    </source>
</evidence>
<keyword evidence="3" id="KW-0804">Transcription</keyword>
<comment type="caution">
    <text evidence="6">The sequence shown here is derived from an EMBL/GenBank/DDBJ whole genome shotgun (WGS) entry which is preliminary data.</text>
</comment>
<proteinExistence type="predicted"/>
<dbReference type="PANTHER" id="PTHR30055:SF234">
    <property type="entry name" value="HTH-TYPE TRANSCRIPTIONAL REGULATOR BETI"/>
    <property type="match status" value="1"/>
</dbReference>
<dbReference type="PROSITE" id="PS50977">
    <property type="entry name" value="HTH_TETR_2"/>
    <property type="match status" value="1"/>
</dbReference>
<feature type="domain" description="HTH tetR-type" evidence="5">
    <location>
        <begin position="6"/>
        <end position="64"/>
    </location>
</feature>
<evidence type="ECO:0000256" key="4">
    <source>
        <dbReference type="PROSITE-ProRule" id="PRU00335"/>
    </source>
</evidence>
<accession>A0ABQ3MQU0</accession>
<keyword evidence="2 4" id="KW-0238">DNA-binding</keyword>
<dbReference type="InterPro" id="IPR050109">
    <property type="entry name" value="HTH-type_TetR-like_transc_reg"/>
</dbReference>
<dbReference type="Proteomes" id="UP000605568">
    <property type="component" value="Unassembled WGS sequence"/>
</dbReference>
<evidence type="ECO:0000256" key="1">
    <source>
        <dbReference type="ARBA" id="ARBA00023015"/>
    </source>
</evidence>
<protein>
    <submittedName>
        <fullName evidence="6">TetR family transcriptional regulator</fullName>
    </submittedName>
</protein>
<dbReference type="SUPFAM" id="SSF46689">
    <property type="entry name" value="Homeodomain-like"/>
    <property type="match status" value="1"/>
</dbReference>
<dbReference type="PANTHER" id="PTHR30055">
    <property type="entry name" value="HTH-TYPE TRANSCRIPTIONAL REGULATOR RUTR"/>
    <property type="match status" value="1"/>
</dbReference>
<dbReference type="EMBL" id="BNAR01000015">
    <property type="protein sequence ID" value="GHH55586.1"/>
    <property type="molecule type" value="Genomic_DNA"/>
</dbReference>
<reference evidence="7" key="1">
    <citation type="journal article" date="2019" name="Int. J. Syst. Evol. Microbiol.">
        <title>The Global Catalogue of Microorganisms (GCM) 10K type strain sequencing project: providing services to taxonomists for standard genome sequencing and annotation.</title>
        <authorList>
            <consortium name="The Broad Institute Genomics Platform"/>
            <consortium name="The Broad Institute Genome Sequencing Center for Infectious Disease"/>
            <person name="Wu L."/>
            <person name="Ma J."/>
        </authorList>
    </citation>
    <scope>NUCLEOTIDE SEQUENCE [LARGE SCALE GENOMIC DNA]</scope>
    <source>
        <strain evidence="7">CGMCC 4.7367</strain>
    </source>
</reference>
<evidence type="ECO:0000313" key="7">
    <source>
        <dbReference type="Proteomes" id="UP000605568"/>
    </source>
</evidence>
<feature type="DNA-binding region" description="H-T-H motif" evidence="4">
    <location>
        <begin position="27"/>
        <end position="46"/>
    </location>
</feature>
<dbReference type="InterPro" id="IPR009057">
    <property type="entry name" value="Homeodomain-like_sf"/>
</dbReference>
<evidence type="ECO:0000256" key="3">
    <source>
        <dbReference type="ARBA" id="ARBA00023163"/>
    </source>
</evidence>
<evidence type="ECO:0000259" key="5">
    <source>
        <dbReference type="PROSITE" id="PS50977"/>
    </source>
</evidence>
<dbReference type="InterPro" id="IPR001647">
    <property type="entry name" value="HTH_TetR"/>
</dbReference>
<name>A0ABQ3MQU0_9PSEU</name>
<keyword evidence="7" id="KW-1185">Reference proteome</keyword>
<dbReference type="Pfam" id="PF00440">
    <property type="entry name" value="TetR_N"/>
    <property type="match status" value="1"/>
</dbReference>
<evidence type="ECO:0000256" key="2">
    <source>
        <dbReference type="ARBA" id="ARBA00023125"/>
    </source>
</evidence>
<organism evidence="6 7">
    <name type="scientific">Lentzea cavernae</name>
    <dbReference type="NCBI Taxonomy" id="2020703"/>
    <lineage>
        <taxon>Bacteria</taxon>
        <taxon>Bacillati</taxon>
        <taxon>Actinomycetota</taxon>
        <taxon>Actinomycetes</taxon>
        <taxon>Pseudonocardiales</taxon>
        <taxon>Pseudonocardiaceae</taxon>
        <taxon>Lentzea</taxon>
    </lineage>
</organism>
<sequence length="179" mass="19463">MRADATRNIQAVLHAAARVFSTDPLARISDVAAAAGVDKRTVYRRFDSREELLLAVYRARLDELEALIDATLTGDRPVRDALLAFAEGGIRLSRDWPVDIRAVTDPAVRERREELDARMAGFLDRAEESGVIAAGLPAGWSLRTLQTQLHTVAQEMPALRPGPAAALVVETFLHGVGAV</sequence>
<dbReference type="Gene3D" id="1.10.357.10">
    <property type="entry name" value="Tetracycline Repressor, domain 2"/>
    <property type="match status" value="1"/>
</dbReference>